<dbReference type="OrthoDB" id="428480at2759"/>
<keyword evidence="5" id="KW-0325">Glycoprotein</keyword>
<dbReference type="GO" id="GO:0005975">
    <property type="term" value="P:carbohydrate metabolic process"/>
    <property type="evidence" value="ECO:0007669"/>
    <property type="project" value="InterPro"/>
</dbReference>
<protein>
    <recommendedName>
        <fullName evidence="7">Beta-hexosaminidase</fullName>
        <ecNumber evidence="7">3.2.1.52</ecNumber>
    </recommendedName>
</protein>
<dbReference type="PIRSF" id="PIRSF001093">
    <property type="entry name" value="B-hxosamndse_ab_euk"/>
    <property type="match status" value="1"/>
</dbReference>
<dbReference type="InterPro" id="IPR015883">
    <property type="entry name" value="Glyco_hydro_20_cat"/>
</dbReference>
<dbReference type="PANTHER" id="PTHR22600">
    <property type="entry name" value="BETA-HEXOSAMINIDASE"/>
    <property type="match status" value="1"/>
</dbReference>
<feature type="active site" description="Proton donor" evidence="8">
    <location>
        <position position="345"/>
    </location>
</feature>
<keyword evidence="3" id="KW-0732">Signal</keyword>
<proteinExistence type="inferred from homology"/>
<keyword evidence="11" id="KW-1185">Reference proteome</keyword>
<dbReference type="GO" id="GO:0005886">
    <property type="term" value="C:plasma membrane"/>
    <property type="evidence" value="ECO:0007669"/>
    <property type="project" value="TreeGrafter"/>
</dbReference>
<evidence type="ECO:0000256" key="8">
    <source>
        <dbReference type="PIRSR" id="PIRSR001093-1"/>
    </source>
</evidence>
<dbReference type="EMBL" id="KQ435783">
    <property type="protein sequence ID" value="KOX74631.1"/>
    <property type="molecule type" value="Genomic_DNA"/>
</dbReference>
<dbReference type="InterPro" id="IPR017853">
    <property type="entry name" value="GH"/>
</dbReference>
<dbReference type="SUPFAM" id="SSF55545">
    <property type="entry name" value="beta-N-acetylhexosaminidase-like domain"/>
    <property type="match status" value="1"/>
</dbReference>
<evidence type="ECO:0000256" key="7">
    <source>
        <dbReference type="PIRNR" id="PIRNR001093"/>
    </source>
</evidence>
<dbReference type="EC" id="3.2.1.52" evidence="7"/>
<evidence type="ECO:0000259" key="9">
    <source>
        <dbReference type="Pfam" id="PF00728"/>
    </source>
</evidence>
<dbReference type="Proteomes" id="UP000053105">
    <property type="component" value="Unassembled WGS sequence"/>
</dbReference>
<dbReference type="SUPFAM" id="SSF51445">
    <property type="entry name" value="(Trans)glycosidases"/>
    <property type="match status" value="1"/>
</dbReference>
<evidence type="ECO:0000256" key="2">
    <source>
        <dbReference type="ARBA" id="ARBA00006285"/>
    </source>
</evidence>
<dbReference type="InterPro" id="IPR025705">
    <property type="entry name" value="Beta_hexosaminidase_sua/sub"/>
</dbReference>
<dbReference type="AlphaFoldDB" id="A0A0N0BGD6"/>
<dbReference type="Gene3D" id="3.30.379.10">
    <property type="entry name" value="Chitobiase/beta-hexosaminidase domain 2-like"/>
    <property type="match status" value="1"/>
</dbReference>
<dbReference type="InterPro" id="IPR029018">
    <property type="entry name" value="Hex-like_dom2"/>
</dbReference>
<evidence type="ECO:0000256" key="4">
    <source>
        <dbReference type="ARBA" id="ARBA00022801"/>
    </source>
</evidence>
<dbReference type="Gene3D" id="3.20.20.80">
    <property type="entry name" value="Glycosidases"/>
    <property type="match status" value="2"/>
</dbReference>
<evidence type="ECO:0000256" key="6">
    <source>
        <dbReference type="ARBA" id="ARBA00023295"/>
    </source>
</evidence>
<organism evidence="10 11">
    <name type="scientific">Melipona quadrifasciata</name>
    <dbReference type="NCBI Taxonomy" id="166423"/>
    <lineage>
        <taxon>Eukaryota</taxon>
        <taxon>Metazoa</taxon>
        <taxon>Ecdysozoa</taxon>
        <taxon>Arthropoda</taxon>
        <taxon>Hexapoda</taxon>
        <taxon>Insecta</taxon>
        <taxon>Pterygota</taxon>
        <taxon>Neoptera</taxon>
        <taxon>Endopterygota</taxon>
        <taxon>Hymenoptera</taxon>
        <taxon>Apocrita</taxon>
        <taxon>Aculeata</taxon>
        <taxon>Apoidea</taxon>
        <taxon>Anthophila</taxon>
        <taxon>Apidae</taxon>
        <taxon>Melipona</taxon>
    </lineage>
</organism>
<dbReference type="FunFam" id="3.20.20.80:FF:000063">
    <property type="entry name" value="Beta-hexosaminidase"/>
    <property type="match status" value="1"/>
</dbReference>
<dbReference type="GO" id="GO:0016231">
    <property type="term" value="F:beta-N-acetylglucosaminidase activity"/>
    <property type="evidence" value="ECO:0007669"/>
    <property type="project" value="TreeGrafter"/>
</dbReference>
<reference evidence="10 11" key="1">
    <citation type="submission" date="2015-07" db="EMBL/GenBank/DDBJ databases">
        <title>The genome of Melipona quadrifasciata.</title>
        <authorList>
            <person name="Pan H."/>
            <person name="Kapheim K."/>
        </authorList>
    </citation>
    <scope>NUCLEOTIDE SEQUENCE [LARGE SCALE GENOMIC DNA]</scope>
    <source>
        <strain evidence="10">0111107301</strain>
        <tissue evidence="10">Whole body</tissue>
    </source>
</reference>
<evidence type="ECO:0000256" key="3">
    <source>
        <dbReference type="ARBA" id="ARBA00022729"/>
    </source>
</evidence>
<keyword evidence="4 7" id="KW-0378">Hydrolase</keyword>
<gene>
    <name evidence="10" type="ORF">WN51_13065</name>
</gene>
<accession>A0A0N0BGD6</accession>
<evidence type="ECO:0000256" key="5">
    <source>
        <dbReference type="ARBA" id="ARBA00023180"/>
    </source>
</evidence>
<comment type="catalytic activity">
    <reaction evidence="1 7">
        <text>Hydrolysis of terminal non-reducing N-acetyl-D-hexosamine residues in N-acetyl-beta-D-hexosaminides.</text>
        <dbReference type="EC" id="3.2.1.52"/>
    </reaction>
</comment>
<comment type="similarity">
    <text evidence="2 7">Belongs to the glycosyl hydrolase 20 family.</text>
</comment>
<evidence type="ECO:0000313" key="11">
    <source>
        <dbReference type="Proteomes" id="UP000053105"/>
    </source>
</evidence>
<name>A0A0N0BGD6_9HYME</name>
<evidence type="ECO:0000256" key="1">
    <source>
        <dbReference type="ARBA" id="ARBA00001231"/>
    </source>
</evidence>
<dbReference type="Pfam" id="PF00728">
    <property type="entry name" value="Glyco_hydro_20"/>
    <property type="match status" value="1"/>
</dbReference>
<evidence type="ECO:0000313" key="10">
    <source>
        <dbReference type="EMBL" id="KOX74631.1"/>
    </source>
</evidence>
<dbReference type="PANTHER" id="PTHR22600:SF26">
    <property type="entry name" value="BETA-N-ACETYLHEXOSAMINIDASE"/>
    <property type="match status" value="1"/>
</dbReference>
<keyword evidence="6 7" id="KW-0326">Glycosidase</keyword>
<dbReference type="PRINTS" id="PR00738">
    <property type="entry name" value="GLHYDRLASE20"/>
</dbReference>
<feature type="domain" description="Glycoside hydrolase family 20 catalytic" evidence="9">
    <location>
        <begin position="185"/>
        <end position="406"/>
    </location>
</feature>
<dbReference type="GO" id="GO:0030203">
    <property type="term" value="P:glycosaminoglycan metabolic process"/>
    <property type="evidence" value="ECO:0007669"/>
    <property type="project" value="TreeGrafter"/>
</dbReference>
<sequence length="499" mass="57617">MINPTSLEVCELFCDASSFLWPKPTGHLSLSKNMVQFDPDKIRLDDVQSGTQIKYLLERNIVLLKNIVKNIGGKLVNVSGMEMLIRCKGYLEMNNIKLTLHTDESYNLTVIQMDKTVSLSFINEFTSHQLLLIFNKFKLEVTITAKSYFGIRHGLETLSQLIVFDDLRNQIQIPNEISIIDGPVYPYRGVLLDTSRNFIDKTSILRTIDGMAMSKLNTLHWHITDSHSFPYVSKTWPEFSKFGSYATDKIYNQEDVKEIVEYGLIHGVRVLPEFDAPAHVGEGWQWVENDTIVCFKAKPWTNYCVEPPCGQLNPTSEKVYEILEGIYKDMIHDFQSDLFHMGGDEVNINCWNSSAVITNWMQIVKNWDLSESSFYMLWHYFQQRAMDKLKIANDGKDISIILWSSAWIGEGNNWCTPYKGWQVIYDNSPLKIIKLQHLESKRHLILAAFAERLWAEPSSTWIHAEQRMLRHRERLVKGGISAESLQPEWCSQNQGLCQV</sequence>
<dbReference type="STRING" id="166423.A0A0N0BGD6"/>